<evidence type="ECO:0000313" key="2">
    <source>
        <dbReference type="EMBL" id="QAT64743.1"/>
    </source>
</evidence>
<accession>A0AAJ3YXW1</accession>
<dbReference type="InterPro" id="IPR024984">
    <property type="entry name" value="DUF3888"/>
</dbReference>
<dbReference type="Pfam" id="PF13027">
    <property type="entry name" value="DUF3888"/>
    <property type="match status" value="1"/>
</dbReference>
<organism evidence="2 3">
    <name type="scientific">Bacillus glycinifermentans</name>
    <dbReference type="NCBI Taxonomy" id="1664069"/>
    <lineage>
        <taxon>Bacteria</taxon>
        <taxon>Bacillati</taxon>
        <taxon>Bacillota</taxon>
        <taxon>Bacilli</taxon>
        <taxon>Bacillales</taxon>
        <taxon>Bacillaceae</taxon>
        <taxon>Bacillus</taxon>
    </lineage>
</organism>
<protein>
    <submittedName>
        <fullName evidence="2">DUF3888 domain-containing protein</fullName>
    </submittedName>
</protein>
<evidence type="ECO:0000313" key="3">
    <source>
        <dbReference type="Proteomes" id="UP000288675"/>
    </source>
</evidence>
<dbReference type="Proteomes" id="UP000288675">
    <property type="component" value="Chromosome"/>
</dbReference>
<keyword evidence="1" id="KW-0812">Transmembrane</keyword>
<dbReference type="EMBL" id="CP035232">
    <property type="protein sequence ID" value="QAT64743.1"/>
    <property type="molecule type" value="Genomic_DNA"/>
</dbReference>
<name>A0AAJ3YXW1_9BACI</name>
<feature type="transmembrane region" description="Helical" evidence="1">
    <location>
        <begin position="20"/>
        <end position="37"/>
    </location>
</feature>
<keyword evidence="1" id="KW-1133">Transmembrane helix</keyword>
<keyword evidence="1" id="KW-0472">Membrane</keyword>
<sequence>MEKLFLFIFIREVGLLRKTFFVACICIVLSFLNSVHLEAQNINNKDMYDAFLTLLYPYASKVIKQSYGLYDAKIISIERVNMGRTEDEKRINDGSFDFIVKVQYRTFTGPHHPPETIEELTFRIKPDGVKY</sequence>
<evidence type="ECO:0000256" key="1">
    <source>
        <dbReference type="SAM" id="Phobius"/>
    </source>
</evidence>
<reference evidence="2 3" key="1">
    <citation type="submission" date="2019-01" db="EMBL/GenBank/DDBJ databases">
        <title>Genome sequence of Bacillus glycinifermentans SRCM103574.</title>
        <authorList>
            <person name="Kong H.-J."/>
            <person name="Jeong S.-Y."/>
            <person name="Jeong D.-Y."/>
        </authorList>
    </citation>
    <scope>NUCLEOTIDE SEQUENCE [LARGE SCALE GENOMIC DNA]</scope>
    <source>
        <strain evidence="2 3">SRCM103574</strain>
    </source>
</reference>
<dbReference type="AlphaFoldDB" id="A0AAJ3YXW1"/>
<gene>
    <name evidence="2" type="ORF">EQZ20_07395</name>
</gene>
<proteinExistence type="predicted"/>